<keyword evidence="5" id="KW-1185">Reference proteome</keyword>
<evidence type="ECO:0000313" key="3">
    <source>
        <dbReference type="EMBL" id="EJT73823.1"/>
    </source>
</evidence>
<feature type="compositionally biased region" description="Low complexity" evidence="1">
    <location>
        <begin position="81"/>
        <end position="119"/>
    </location>
</feature>
<reference evidence="5" key="1">
    <citation type="submission" date="2010-07" db="EMBL/GenBank/DDBJ databases">
        <title>The genome sequence of Gaeumannomyces graminis var. tritici strain R3-111a-1.</title>
        <authorList>
            <consortium name="The Broad Institute Genome Sequencing Platform"/>
            <person name="Ma L.-J."/>
            <person name="Dead R."/>
            <person name="Young S."/>
            <person name="Zeng Q."/>
            <person name="Koehrsen M."/>
            <person name="Alvarado L."/>
            <person name="Berlin A."/>
            <person name="Chapman S.B."/>
            <person name="Chen Z."/>
            <person name="Freedman E."/>
            <person name="Gellesch M."/>
            <person name="Goldberg J."/>
            <person name="Griggs A."/>
            <person name="Gujja S."/>
            <person name="Heilman E.R."/>
            <person name="Heiman D."/>
            <person name="Hepburn T."/>
            <person name="Howarth C."/>
            <person name="Jen D."/>
            <person name="Larson L."/>
            <person name="Mehta T."/>
            <person name="Neiman D."/>
            <person name="Pearson M."/>
            <person name="Roberts A."/>
            <person name="Saif S."/>
            <person name="Shea T."/>
            <person name="Shenoy N."/>
            <person name="Sisk P."/>
            <person name="Stolte C."/>
            <person name="Sykes S."/>
            <person name="Walk T."/>
            <person name="White J."/>
            <person name="Yandava C."/>
            <person name="Haas B."/>
            <person name="Nusbaum C."/>
            <person name="Birren B."/>
        </authorList>
    </citation>
    <scope>NUCLEOTIDE SEQUENCE [LARGE SCALE GENOMIC DNA]</scope>
    <source>
        <strain evidence="5">R3-111a-1</strain>
    </source>
</reference>
<organism evidence="3">
    <name type="scientific">Gaeumannomyces tritici (strain R3-111a-1)</name>
    <name type="common">Wheat and barley take-all root rot fungus</name>
    <name type="synonym">Gaeumannomyces graminis var. tritici</name>
    <dbReference type="NCBI Taxonomy" id="644352"/>
    <lineage>
        <taxon>Eukaryota</taxon>
        <taxon>Fungi</taxon>
        <taxon>Dikarya</taxon>
        <taxon>Ascomycota</taxon>
        <taxon>Pezizomycotina</taxon>
        <taxon>Sordariomycetes</taxon>
        <taxon>Sordariomycetidae</taxon>
        <taxon>Magnaporthales</taxon>
        <taxon>Magnaporthaceae</taxon>
        <taxon>Gaeumannomyces</taxon>
    </lineage>
</organism>
<sequence>MRFALTIIAFTFSALSTCSANPIAAGARQLARSSPPPVDAIPTTLSDLGGAEPEAPVAHTPPLQRHHRRDEAPAPEPAPEPQSEAAPEPQSEAAPEPQSEAAPEPQSEAAPEPQSEAAPEPQPEAPPAPVENVSQEERRPANTVPSKINGDAKVRMTLFTGPGCSGGVLANVSITYDKQILDRNFTWNSYRLDRSLRADEQLDFSRLQNNDPCGQFISLRRGTAGTPPPPDCVKDVSNFNCFRLWTL</sequence>
<feature type="signal peptide" evidence="2">
    <location>
        <begin position="1"/>
        <end position="20"/>
    </location>
</feature>
<evidence type="ECO:0000313" key="5">
    <source>
        <dbReference type="Proteomes" id="UP000006039"/>
    </source>
</evidence>
<dbReference type="EnsemblFungi" id="EJT73823">
    <property type="protein sequence ID" value="EJT73823"/>
    <property type="gene ID" value="GGTG_07678"/>
</dbReference>
<evidence type="ECO:0000256" key="2">
    <source>
        <dbReference type="SAM" id="SignalP"/>
    </source>
</evidence>
<gene>
    <name evidence="4" type="primary">20348136</name>
    <name evidence="3" type="ORF">GGTG_07678</name>
</gene>
<dbReference type="Proteomes" id="UP000006039">
    <property type="component" value="Unassembled WGS sequence"/>
</dbReference>
<dbReference type="STRING" id="644352.J3P2D1"/>
<protein>
    <submittedName>
        <fullName evidence="3 4">Uncharacterized protein</fullName>
    </submittedName>
</protein>
<evidence type="ECO:0000313" key="4">
    <source>
        <dbReference type="EnsemblFungi" id="EJT73823"/>
    </source>
</evidence>
<keyword evidence="2" id="KW-0732">Signal</keyword>
<accession>J3P2D1</accession>
<reference evidence="3" key="2">
    <citation type="submission" date="2010-07" db="EMBL/GenBank/DDBJ databases">
        <authorList>
            <consortium name="The Broad Institute Genome Sequencing Platform"/>
            <consortium name="Broad Institute Genome Sequencing Center for Infectious Disease"/>
            <person name="Ma L.-J."/>
            <person name="Dead R."/>
            <person name="Young S."/>
            <person name="Zeng Q."/>
            <person name="Koehrsen M."/>
            <person name="Alvarado L."/>
            <person name="Berlin A."/>
            <person name="Chapman S.B."/>
            <person name="Chen Z."/>
            <person name="Freedman E."/>
            <person name="Gellesch M."/>
            <person name="Goldberg J."/>
            <person name="Griggs A."/>
            <person name="Gujja S."/>
            <person name="Heilman E.R."/>
            <person name="Heiman D."/>
            <person name="Hepburn T."/>
            <person name="Howarth C."/>
            <person name="Jen D."/>
            <person name="Larson L."/>
            <person name="Mehta T."/>
            <person name="Neiman D."/>
            <person name="Pearson M."/>
            <person name="Roberts A."/>
            <person name="Saif S."/>
            <person name="Shea T."/>
            <person name="Shenoy N."/>
            <person name="Sisk P."/>
            <person name="Stolte C."/>
            <person name="Sykes S."/>
            <person name="Walk T."/>
            <person name="White J."/>
            <person name="Yandava C."/>
            <person name="Haas B."/>
            <person name="Nusbaum C."/>
            <person name="Birren B."/>
        </authorList>
    </citation>
    <scope>NUCLEOTIDE SEQUENCE</scope>
    <source>
        <strain evidence="3">R3-111a-1</strain>
    </source>
</reference>
<dbReference type="AlphaFoldDB" id="J3P2D1"/>
<dbReference type="GeneID" id="20348136"/>
<dbReference type="HOGENOM" id="CLU_1124607_0_0_1"/>
<reference evidence="3" key="3">
    <citation type="submission" date="2010-09" db="EMBL/GenBank/DDBJ databases">
        <title>Annotation of Gaeumannomyces graminis var. tritici R3-111a-1.</title>
        <authorList>
            <consortium name="The Broad Institute Genome Sequencing Platform"/>
            <person name="Ma L.-J."/>
            <person name="Dead R."/>
            <person name="Young S.K."/>
            <person name="Zeng Q."/>
            <person name="Gargeya S."/>
            <person name="Fitzgerald M."/>
            <person name="Haas B."/>
            <person name="Abouelleil A."/>
            <person name="Alvarado L."/>
            <person name="Arachchi H.M."/>
            <person name="Berlin A."/>
            <person name="Brown A."/>
            <person name="Chapman S.B."/>
            <person name="Chen Z."/>
            <person name="Dunbar C."/>
            <person name="Freedman E."/>
            <person name="Gearin G."/>
            <person name="Gellesch M."/>
            <person name="Goldberg J."/>
            <person name="Griggs A."/>
            <person name="Gujja S."/>
            <person name="Heiman D."/>
            <person name="Howarth C."/>
            <person name="Larson L."/>
            <person name="Lui A."/>
            <person name="MacDonald P.J.P."/>
            <person name="Mehta T."/>
            <person name="Montmayeur A."/>
            <person name="Murphy C."/>
            <person name="Neiman D."/>
            <person name="Pearson M."/>
            <person name="Priest M."/>
            <person name="Roberts A."/>
            <person name="Saif S."/>
            <person name="Shea T."/>
            <person name="Shenoy N."/>
            <person name="Sisk P."/>
            <person name="Stolte C."/>
            <person name="Sykes S."/>
            <person name="Yandava C."/>
            <person name="Wortman J."/>
            <person name="Nusbaum C."/>
            <person name="Birren B."/>
        </authorList>
    </citation>
    <scope>NUCLEOTIDE SEQUENCE</scope>
    <source>
        <strain evidence="3">R3-111a-1</strain>
    </source>
</reference>
<proteinExistence type="predicted"/>
<reference evidence="4" key="4">
    <citation type="journal article" date="2015" name="G3 (Bethesda)">
        <title>Genome sequences of three phytopathogenic species of the Magnaporthaceae family of fungi.</title>
        <authorList>
            <person name="Okagaki L.H."/>
            <person name="Nunes C.C."/>
            <person name="Sailsbery J."/>
            <person name="Clay B."/>
            <person name="Brown D."/>
            <person name="John T."/>
            <person name="Oh Y."/>
            <person name="Young N."/>
            <person name="Fitzgerald M."/>
            <person name="Haas B.J."/>
            <person name="Zeng Q."/>
            <person name="Young S."/>
            <person name="Adiconis X."/>
            <person name="Fan L."/>
            <person name="Levin J.Z."/>
            <person name="Mitchell T.K."/>
            <person name="Okubara P.A."/>
            <person name="Farman M.L."/>
            <person name="Kohn L.M."/>
            <person name="Birren B."/>
            <person name="Ma L.-J."/>
            <person name="Dean R.A."/>
        </authorList>
    </citation>
    <scope>NUCLEOTIDE SEQUENCE</scope>
    <source>
        <strain evidence="4">R3-111a-1</strain>
    </source>
</reference>
<feature type="compositionally biased region" description="Pro residues" evidence="1">
    <location>
        <begin position="120"/>
        <end position="129"/>
    </location>
</feature>
<dbReference type="EMBL" id="GL385398">
    <property type="protein sequence ID" value="EJT73823.1"/>
    <property type="molecule type" value="Genomic_DNA"/>
</dbReference>
<name>J3P2D1_GAET3</name>
<feature type="region of interest" description="Disordered" evidence="1">
    <location>
        <begin position="30"/>
        <end position="148"/>
    </location>
</feature>
<reference evidence="4" key="5">
    <citation type="submission" date="2018-04" db="UniProtKB">
        <authorList>
            <consortium name="EnsemblFungi"/>
        </authorList>
    </citation>
    <scope>IDENTIFICATION</scope>
    <source>
        <strain evidence="4">R3-111a-1</strain>
    </source>
</reference>
<dbReference type="RefSeq" id="XP_009223767.1">
    <property type="nucleotide sequence ID" value="XM_009225503.1"/>
</dbReference>
<evidence type="ECO:0000256" key="1">
    <source>
        <dbReference type="SAM" id="MobiDB-lite"/>
    </source>
</evidence>
<dbReference type="VEuPathDB" id="FungiDB:GGTG_07678"/>
<feature type="chain" id="PRO_5015094812" evidence="2">
    <location>
        <begin position="21"/>
        <end position="247"/>
    </location>
</feature>